<name>A0AC61KXK0_9EURY</name>
<gene>
    <name evidence="1" type="ORF">C4B59_17730</name>
</gene>
<accession>A0AC61KXK0</accession>
<reference evidence="1" key="1">
    <citation type="submission" date="2018-01" db="EMBL/GenBank/DDBJ databases">
        <authorList>
            <person name="Krukenberg V."/>
        </authorList>
    </citation>
    <scope>NUCLEOTIDE SEQUENCE</scope>
    <source>
        <strain evidence="1">E20ANME2</strain>
    </source>
</reference>
<dbReference type="EMBL" id="PQXF01000152">
    <property type="protein sequence ID" value="PXF54737.1"/>
    <property type="molecule type" value="Genomic_DNA"/>
</dbReference>
<comment type="caution">
    <text evidence="1">The sequence shown here is derived from an EMBL/GenBank/DDBJ whole genome shotgun (WGS) entry which is preliminary data.</text>
</comment>
<evidence type="ECO:0000313" key="2">
    <source>
        <dbReference type="Proteomes" id="UP000248329"/>
    </source>
</evidence>
<organism evidence="1 2">
    <name type="scientific">Candidatus Methanogaster sp</name>
    <dbReference type="NCBI Taxonomy" id="3386292"/>
    <lineage>
        <taxon>Archaea</taxon>
        <taxon>Methanobacteriati</taxon>
        <taxon>Methanobacteriota</taxon>
        <taxon>Stenosarchaea group</taxon>
        <taxon>Methanomicrobia</taxon>
        <taxon>Methanosarcinales</taxon>
        <taxon>ANME-2 cluster</taxon>
        <taxon>Candidatus Methanogasteraceae</taxon>
        <taxon>Candidatus Methanogaster</taxon>
    </lineage>
</organism>
<proteinExistence type="predicted"/>
<sequence length="211" mass="24156">MSYGKLNIWIRNPDCSLVRTCWMTDLVIKTCGGDYLVDMDSTVMEKLRMRYADYEKVEINPNYWDEKRIRLYPGGGDHLNHIEVDVPPGCYVVWTRVCYQGNEETNKVMVILDCGGEACVNLLLDRAETCVRGALYPAAILAIEKQIPENELGIAVKALMQVAEIPKKVFVAELEQKFEELQETKEGEAREYLKATDKLLEIVKSLRTKEE</sequence>
<dbReference type="Proteomes" id="UP000248329">
    <property type="component" value="Unassembled WGS sequence"/>
</dbReference>
<evidence type="ECO:0000313" key="1">
    <source>
        <dbReference type="EMBL" id="PXF54737.1"/>
    </source>
</evidence>
<protein>
    <submittedName>
        <fullName evidence="1">Uncharacterized protein</fullName>
    </submittedName>
</protein>